<dbReference type="EMBL" id="LWDX02071356">
    <property type="protein sequence ID" value="OEL14033.1"/>
    <property type="molecule type" value="Genomic_DNA"/>
</dbReference>
<evidence type="ECO:0000256" key="1">
    <source>
        <dbReference type="SAM" id="MobiDB-lite"/>
    </source>
</evidence>
<keyword evidence="2" id="KW-1133">Transmembrane helix</keyword>
<feature type="transmembrane region" description="Helical" evidence="2">
    <location>
        <begin position="44"/>
        <end position="67"/>
    </location>
</feature>
<evidence type="ECO:0000259" key="3">
    <source>
        <dbReference type="Pfam" id="PF13962"/>
    </source>
</evidence>
<organism evidence="4 5">
    <name type="scientific">Dichanthelium oligosanthes</name>
    <dbReference type="NCBI Taxonomy" id="888268"/>
    <lineage>
        <taxon>Eukaryota</taxon>
        <taxon>Viridiplantae</taxon>
        <taxon>Streptophyta</taxon>
        <taxon>Embryophyta</taxon>
        <taxon>Tracheophyta</taxon>
        <taxon>Spermatophyta</taxon>
        <taxon>Magnoliopsida</taxon>
        <taxon>Liliopsida</taxon>
        <taxon>Poales</taxon>
        <taxon>Poaceae</taxon>
        <taxon>PACMAD clade</taxon>
        <taxon>Panicoideae</taxon>
        <taxon>Panicodae</taxon>
        <taxon>Paniceae</taxon>
        <taxon>Dichantheliinae</taxon>
        <taxon>Dichanthelium</taxon>
    </lineage>
</organism>
<comment type="caution">
    <text evidence="4">The sequence shown here is derived from an EMBL/GenBank/DDBJ whole genome shotgun (WGS) entry which is preliminary data.</text>
</comment>
<evidence type="ECO:0000313" key="4">
    <source>
        <dbReference type="EMBL" id="OEL14033.1"/>
    </source>
</evidence>
<evidence type="ECO:0000256" key="2">
    <source>
        <dbReference type="SAM" id="Phobius"/>
    </source>
</evidence>
<dbReference type="AlphaFoldDB" id="A0A1E5UMC7"/>
<dbReference type="OrthoDB" id="681126at2759"/>
<name>A0A1E5UMC7_9POAL</name>
<feature type="domain" description="PGG" evidence="3">
    <location>
        <begin position="10"/>
        <end position="89"/>
    </location>
</feature>
<evidence type="ECO:0000313" key="5">
    <source>
        <dbReference type="Proteomes" id="UP000095767"/>
    </source>
</evidence>
<protein>
    <recommendedName>
        <fullName evidence="3">PGG domain-containing protein</fullName>
    </recommendedName>
</protein>
<dbReference type="Proteomes" id="UP000095767">
    <property type="component" value="Unassembled WGS sequence"/>
</dbReference>
<dbReference type="Pfam" id="PF13962">
    <property type="entry name" value="PGG"/>
    <property type="match status" value="1"/>
</dbReference>
<reference evidence="4 5" key="1">
    <citation type="submission" date="2016-09" db="EMBL/GenBank/DDBJ databases">
        <title>The draft genome of Dichanthelium oligosanthes: A C3 panicoid grass species.</title>
        <authorList>
            <person name="Studer A.J."/>
            <person name="Schnable J.C."/>
            <person name="Brutnell T.P."/>
        </authorList>
    </citation>
    <scope>NUCLEOTIDE SEQUENCE [LARGE SCALE GENOMIC DNA]</scope>
    <source>
        <strain evidence="5">cv. Kellogg 1175</strain>
        <tissue evidence="4">Leaf</tissue>
    </source>
</reference>
<feature type="region of interest" description="Disordered" evidence="1">
    <location>
        <begin position="1"/>
        <end position="35"/>
    </location>
</feature>
<gene>
    <name evidence="4" type="ORF">BAE44_0024953</name>
</gene>
<keyword evidence="5" id="KW-1185">Reference proteome</keyword>
<dbReference type="InterPro" id="IPR026961">
    <property type="entry name" value="PGG_dom"/>
</dbReference>
<dbReference type="STRING" id="888268.A0A1E5UMC7"/>
<sequence>MAAAAMTRSSIPGEYWQNTQPTADGKQGHTAGNPVKRDLHPQRYWVFMVASWTGFAGSMLMTLSLLVRMPVDSRQVRWPFAVAYSSLALTFRLSQPKTHISLDTSGSPSPPSSGS</sequence>
<proteinExistence type="predicted"/>
<keyword evidence="2" id="KW-0812">Transmembrane</keyword>
<keyword evidence="2" id="KW-0472">Membrane</keyword>
<accession>A0A1E5UMC7</accession>